<protein>
    <submittedName>
        <fullName evidence="1">Uncharacterized protein</fullName>
    </submittedName>
</protein>
<proteinExistence type="predicted"/>
<name>A0ACC2M9M9_PERAE</name>
<dbReference type="Proteomes" id="UP001234297">
    <property type="component" value="Chromosome 5"/>
</dbReference>
<evidence type="ECO:0000313" key="2">
    <source>
        <dbReference type="Proteomes" id="UP001234297"/>
    </source>
</evidence>
<sequence length="236" mass="25755">MSSQHALLLLGSSISSIPPSRYLRSLKLPPQRSAAVGFGGRNRISGWLGSQKAAAGFGETTEEVMELERKVLAQTYSRAPVVLVRGKGFRSRLAQGYSRTGSGFCSIPEVKLAKCLVECSFADCVFFSNSGIEANKVAIEFARKFQIFSRPDVKLPATEFIAFTNSFHGRTLGSLALMSKENYRSPFEPVMPGVTFMEYGNIEMVKYATQPGKIVAVFVELVQGEGGIYSATKEIL</sequence>
<accession>A0ACC2M9M9</accession>
<dbReference type="EMBL" id="CM056813">
    <property type="protein sequence ID" value="KAJ8642036.1"/>
    <property type="molecule type" value="Genomic_DNA"/>
</dbReference>
<reference evidence="1 2" key="1">
    <citation type="journal article" date="2022" name="Hortic Res">
        <title>A haplotype resolved chromosomal level avocado genome allows analysis of novel avocado genes.</title>
        <authorList>
            <person name="Nath O."/>
            <person name="Fletcher S.J."/>
            <person name="Hayward A."/>
            <person name="Shaw L.M."/>
            <person name="Masouleh A.K."/>
            <person name="Furtado A."/>
            <person name="Henry R.J."/>
            <person name="Mitter N."/>
        </authorList>
    </citation>
    <scope>NUCLEOTIDE SEQUENCE [LARGE SCALE GENOMIC DNA]</scope>
    <source>
        <strain evidence="2">cv. Hass</strain>
    </source>
</reference>
<gene>
    <name evidence="1" type="ORF">MRB53_018730</name>
</gene>
<comment type="caution">
    <text evidence="1">The sequence shown here is derived from an EMBL/GenBank/DDBJ whole genome shotgun (WGS) entry which is preliminary data.</text>
</comment>
<evidence type="ECO:0000313" key="1">
    <source>
        <dbReference type="EMBL" id="KAJ8642036.1"/>
    </source>
</evidence>
<keyword evidence="2" id="KW-1185">Reference proteome</keyword>
<organism evidence="1 2">
    <name type="scientific">Persea americana</name>
    <name type="common">Avocado</name>
    <dbReference type="NCBI Taxonomy" id="3435"/>
    <lineage>
        <taxon>Eukaryota</taxon>
        <taxon>Viridiplantae</taxon>
        <taxon>Streptophyta</taxon>
        <taxon>Embryophyta</taxon>
        <taxon>Tracheophyta</taxon>
        <taxon>Spermatophyta</taxon>
        <taxon>Magnoliopsida</taxon>
        <taxon>Magnoliidae</taxon>
        <taxon>Laurales</taxon>
        <taxon>Lauraceae</taxon>
        <taxon>Persea</taxon>
    </lineage>
</organism>